<gene>
    <name evidence="1" type="ORF">EC957_002961</name>
</gene>
<evidence type="ECO:0000313" key="1">
    <source>
        <dbReference type="EMBL" id="KAF9541592.1"/>
    </source>
</evidence>
<organism evidence="1 2">
    <name type="scientific">Mortierella hygrophila</name>
    <dbReference type="NCBI Taxonomy" id="979708"/>
    <lineage>
        <taxon>Eukaryota</taxon>
        <taxon>Fungi</taxon>
        <taxon>Fungi incertae sedis</taxon>
        <taxon>Mucoromycota</taxon>
        <taxon>Mortierellomycotina</taxon>
        <taxon>Mortierellomycetes</taxon>
        <taxon>Mortierellales</taxon>
        <taxon>Mortierellaceae</taxon>
        <taxon>Mortierella</taxon>
    </lineage>
</organism>
<dbReference type="EMBL" id="JAAAXW010000162">
    <property type="protein sequence ID" value="KAF9541592.1"/>
    <property type="molecule type" value="Genomic_DNA"/>
</dbReference>
<dbReference type="Proteomes" id="UP000723463">
    <property type="component" value="Unassembled WGS sequence"/>
</dbReference>
<dbReference type="AlphaFoldDB" id="A0A9P6K0T9"/>
<comment type="caution">
    <text evidence="1">The sequence shown here is derived from an EMBL/GenBank/DDBJ whole genome shotgun (WGS) entry which is preliminary data.</text>
</comment>
<accession>A0A9P6K0T9</accession>
<name>A0A9P6K0T9_9FUNG</name>
<protein>
    <submittedName>
        <fullName evidence="1">Uncharacterized protein</fullName>
    </submittedName>
</protein>
<proteinExistence type="predicted"/>
<reference evidence="1" key="1">
    <citation type="journal article" date="2020" name="Fungal Divers.">
        <title>Resolving the Mortierellaceae phylogeny through synthesis of multi-gene phylogenetics and phylogenomics.</title>
        <authorList>
            <person name="Vandepol N."/>
            <person name="Liber J."/>
            <person name="Desiro A."/>
            <person name="Na H."/>
            <person name="Kennedy M."/>
            <person name="Barry K."/>
            <person name="Grigoriev I.V."/>
            <person name="Miller A.N."/>
            <person name="O'Donnell K."/>
            <person name="Stajich J.E."/>
            <person name="Bonito G."/>
        </authorList>
    </citation>
    <scope>NUCLEOTIDE SEQUENCE</scope>
    <source>
        <strain evidence="1">NRRL 2591</strain>
    </source>
</reference>
<keyword evidence="2" id="KW-1185">Reference proteome</keyword>
<sequence length="198" mass="22532">MASRTLSDVAFAHHSETLPQIKFLGCRQIHTSTFKSILESCCALEVLIAGDEYKRGVAYNLREKSEMDEWACTRLRHLVFTVFLTSDARDPKYLTDSTMATWMEKDHDHWRMLDTLYTHIRSLKELQVSTLMAAGTQIRGIRLSDLPFRESCLPGLLALEDTANGKIGFLSRWAGLTRLRELRGSFSVLTEEVSKNMG</sequence>
<evidence type="ECO:0000313" key="2">
    <source>
        <dbReference type="Proteomes" id="UP000723463"/>
    </source>
</evidence>